<dbReference type="Pfam" id="PF14022">
    <property type="entry name" value="DUF4238"/>
    <property type="match status" value="1"/>
</dbReference>
<comment type="caution">
    <text evidence="1">The sequence shown here is derived from an EMBL/GenBank/DDBJ whole genome shotgun (WGS) entry which is preliminary data.</text>
</comment>
<protein>
    <recommendedName>
        <fullName evidence="3">DUF4238 domain-containing protein</fullName>
    </recommendedName>
</protein>
<organism evidence="1 2">
    <name type="scientific">Natronolimnohabitans innermongolicus JCM 12255</name>
    <dbReference type="NCBI Taxonomy" id="1227499"/>
    <lineage>
        <taxon>Archaea</taxon>
        <taxon>Methanobacteriati</taxon>
        <taxon>Methanobacteriota</taxon>
        <taxon>Stenosarchaea group</taxon>
        <taxon>Halobacteria</taxon>
        <taxon>Halobacteriales</taxon>
        <taxon>Natrialbaceae</taxon>
        <taxon>Natronolimnohabitans</taxon>
    </lineage>
</organism>
<sequence>MSNTVKMQHYVPRFYLRNFAADTSGSTPIVHCFDKLERNQFPTSISNIAGENYFYDIAEDPDQKFESRLAAIEGDFSQAYEILLDSEDLNALDANDRSAIAYSIAVQELRTRENHEQLRDMFSKIRSRLEGIQMSDKMEDQMEELRDLDTDEGATRFQREFLQNNAWDLAEIVLDMKWVLYVNDTDMPYWTSDHPIVRHNDIDHSPYGSMGLQSKGIQIYFPLSPTVSLSFCDPTMFNFLPAKSEVEIDHVRFQNSLQVRESTRHVIANIDNFSMAEGFVEDYPKYAEPDRDRVSME</sequence>
<dbReference type="STRING" id="1227499.C493_06989"/>
<accession>L9XA29</accession>
<keyword evidence="2" id="KW-1185">Reference proteome</keyword>
<evidence type="ECO:0008006" key="3">
    <source>
        <dbReference type="Google" id="ProtNLM"/>
    </source>
</evidence>
<gene>
    <name evidence="1" type="ORF">C493_06989</name>
</gene>
<dbReference type="eggNOG" id="arCOG11922">
    <property type="taxonomic scope" value="Archaea"/>
</dbReference>
<dbReference type="InterPro" id="IPR025332">
    <property type="entry name" value="DUF4238"/>
</dbReference>
<dbReference type="Proteomes" id="UP000011602">
    <property type="component" value="Unassembled WGS sequence"/>
</dbReference>
<dbReference type="AlphaFoldDB" id="L9XA29"/>
<proteinExistence type="predicted"/>
<evidence type="ECO:0000313" key="2">
    <source>
        <dbReference type="Proteomes" id="UP000011602"/>
    </source>
</evidence>
<name>L9XA29_9EURY</name>
<dbReference type="EMBL" id="AOHZ01000035">
    <property type="protein sequence ID" value="ELY58301.1"/>
    <property type="molecule type" value="Genomic_DNA"/>
</dbReference>
<reference evidence="1 2" key="1">
    <citation type="journal article" date="2014" name="PLoS Genet.">
        <title>Phylogenetically driven sequencing of extremely halophilic archaea reveals strategies for static and dynamic osmo-response.</title>
        <authorList>
            <person name="Becker E.A."/>
            <person name="Seitzer P.M."/>
            <person name="Tritt A."/>
            <person name="Larsen D."/>
            <person name="Krusor M."/>
            <person name="Yao A.I."/>
            <person name="Wu D."/>
            <person name="Madern D."/>
            <person name="Eisen J.A."/>
            <person name="Darling A.E."/>
            <person name="Facciotti M.T."/>
        </authorList>
    </citation>
    <scope>NUCLEOTIDE SEQUENCE [LARGE SCALE GENOMIC DNA]</scope>
    <source>
        <strain evidence="1 2">JCM 12255</strain>
    </source>
</reference>
<evidence type="ECO:0000313" key="1">
    <source>
        <dbReference type="EMBL" id="ELY58301.1"/>
    </source>
</evidence>